<dbReference type="Gene3D" id="3.30.450.40">
    <property type="match status" value="1"/>
</dbReference>
<protein>
    <submittedName>
        <fullName evidence="1">GAF domain-containing protein</fullName>
    </submittedName>
</protein>
<accession>A0ABW3D0B1</accession>
<organism evidence="1 2">
    <name type="scientific">Sungkyunkwania multivorans</name>
    <dbReference type="NCBI Taxonomy" id="1173618"/>
    <lineage>
        <taxon>Bacteria</taxon>
        <taxon>Pseudomonadati</taxon>
        <taxon>Bacteroidota</taxon>
        <taxon>Flavobacteriia</taxon>
        <taxon>Flavobacteriales</taxon>
        <taxon>Flavobacteriaceae</taxon>
        <taxon>Sungkyunkwania</taxon>
    </lineage>
</organism>
<evidence type="ECO:0000313" key="1">
    <source>
        <dbReference type="EMBL" id="MFD0863518.1"/>
    </source>
</evidence>
<reference evidence="2" key="1">
    <citation type="journal article" date="2019" name="Int. J. Syst. Evol. Microbiol.">
        <title>The Global Catalogue of Microorganisms (GCM) 10K type strain sequencing project: providing services to taxonomists for standard genome sequencing and annotation.</title>
        <authorList>
            <consortium name="The Broad Institute Genomics Platform"/>
            <consortium name="The Broad Institute Genome Sequencing Center for Infectious Disease"/>
            <person name="Wu L."/>
            <person name="Ma J."/>
        </authorList>
    </citation>
    <scope>NUCLEOTIDE SEQUENCE [LARGE SCALE GENOMIC DNA]</scope>
    <source>
        <strain evidence="2">CCUG 62952</strain>
    </source>
</reference>
<dbReference type="RefSeq" id="WP_386409632.1">
    <property type="nucleotide sequence ID" value="NZ_JBHTJH010000017.1"/>
</dbReference>
<dbReference type="EMBL" id="JBHTJH010000017">
    <property type="protein sequence ID" value="MFD0863518.1"/>
    <property type="molecule type" value="Genomic_DNA"/>
</dbReference>
<keyword evidence="2" id="KW-1185">Reference proteome</keyword>
<comment type="caution">
    <text evidence="1">The sequence shown here is derived from an EMBL/GenBank/DDBJ whole genome shotgun (WGS) entry which is preliminary data.</text>
</comment>
<dbReference type="Proteomes" id="UP001596978">
    <property type="component" value="Unassembled WGS sequence"/>
</dbReference>
<gene>
    <name evidence="1" type="ORF">ACFQ1M_14980</name>
</gene>
<name>A0ABW3D0B1_9FLAO</name>
<dbReference type="InterPro" id="IPR029016">
    <property type="entry name" value="GAF-like_dom_sf"/>
</dbReference>
<evidence type="ECO:0000313" key="2">
    <source>
        <dbReference type="Proteomes" id="UP001596978"/>
    </source>
</evidence>
<dbReference type="SUPFAM" id="SSF55781">
    <property type="entry name" value="GAF domain-like"/>
    <property type="match status" value="1"/>
</dbReference>
<proteinExistence type="predicted"/>
<sequence>MTNINETKDSPLLLKISFNKLLEQYEQIAKNNDKDEYLAKKAKRVLQVADTHPLLREGFDELALLDKYQDEIGIILEDSFSSVLTLNEIKTASVPFHDLIFNSSERFKKIITEAGDDFELKIRNMPEDQRYIIGCTVILAFHYGYNLDFKRPFFYDIPDANGIVRNYKILYNADFMEILPTDKAIPITQEDVDELMDNFDNLELWKQKFPPQSYIAKGFVISNIFDVTADQAISELKTALLASDKRQSENFMEDFRKIFQGLFNIKDMQAGFTVFNKAEQSFENVGSKGIHSFLLSGKEMESCETALCSGSYKSLVDEKDYFSISDVDKYYQISGGINPYKALKEQGIKSAIFAPIQSEGELLGVLELVSKRPKELNSVNANKLVDVMPFIVEAVLRSRSEEENLIQAIIQNECTSIHPSVNWKFEDEAKRFLKEDLLGNQPSFKDISFIDVYPLYGQVDIKGSSDARNEAIQKDLMIQLSHLDVLFEQVKTLEPLPIYDEIQYRIKNHLDSIKEVLYSHSEQSITDFIEEDIQPILEHLRARNNDLQHLVTQYEAFIDIDKKGVYDHRRNYDESVTMINKKLAHVIDRHQEEAQNMFPHYFERYKTDGVEHNMYIGQSMVKGRDFHEIYLNNLRLWQLQVMCEMENKHYNLKPELPVKLDVASLILVYSAPLAIRFRMDEKKFDVDGTYNARYEIIKKRIDKSFVKGTDERLTQKGKIAIVYSQEKDELEYLRYIKFLQSKNYFTDNIEIVELEGLQGVSGLKAIRAEVLYKKGKDSKRHYTYEDLMEELKA</sequence>